<feature type="domain" description="Zinc finger CGNR" evidence="1">
    <location>
        <begin position="215"/>
        <end position="256"/>
    </location>
</feature>
<gene>
    <name evidence="2" type="ORF">E1262_17760</name>
</gene>
<dbReference type="OrthoDB" id="123307at2"/>
<dbReference type="Gene3D" id="1.10.3300.10">
    <property type="entry name" value="Jann2411-like domain"/>
    <property type="match status" value="1"/>
</dbReference>
<proteinExistence type="predicted"/>
<accession>A0A4V2YS49</accession>
<sequence>MAPHTPHKQPKAANPAYAARGRAVTVPPFTTQRYGPQGLSLVTTTRGCYAQTHRLPVSMGGRSKVTFKLIGGHPAVDFVNTVGGFEPALVELLPGYADLVAWAEQAGLITDDHAARLRRVAECEPGAAAATLSAARRLRADLDAVIRAELAGGAPAEDHLEAIRDAYLAALAHARLTRRSAYGWQWPASSADPDSVLWPVARQAVDLLSMTDLTRLAECSTVNCRWIYLDRTKNHNRRWCSDDTCGASARMRRYRATQRHRAPAARSE</sequence>
<dbReference type="InterPro" id="IPR010852">
    <property type="entry name" value="ABATE"/>
</dbReference>
<dbReference type="EMBL" id="SMLB01000025">
    <property type="protein sequence ID" value="TDD67857.1"/>
    <property type="molecule type" value="Genomic_DNA"/>
</dbReference>
<evidence type="ECO:0000259" key="1">
    <source>
        <dbReference type="Pfam" id="PF11706"/>
    </source>
</evidence>
<dbReference type="SUPFAM" id="SSF160904">
    <property type="entry name" value="Jann2411-like"/>
    <property type="match status" value="1"/>
</dbReference>
<reference evidence="2 3" key="1">
    <citation type="submission" date="2019-02" db="EMBL/GenBank/DDBJ databases">
        <title>Draft genome sequences of novel Actinobacteria.</title>
        <authorList>
            <person name="Sahin N."/>
            <person name="Ay H."/>
            <person name="Saygin H."/>
        </authorList>
    </citation>
    <scope>NUCLEOTIDE SEQUENCE [LARGE SCALE GENOMIC DNA]</scope>
    <source>
        <strain evidence="2 3">8K307</strain>
    </source>
</reference>
<keyword evidence="3" id="KW-1185">Reference proteome</keyword>
<dbReference type="InterPro" id="IPR023286">
    <property type="entry name" value="ABATE_dom_sf"/>
</dbReference>
<evidence type="ECO:0000313" key="2">
    <source>
        <dbReference type="EMBL" id="TDD67857.1"/>
    </source>
</evidence>
<dbReference type="PANTHER" id="PTHR35525:SF3">
    <property type="entry name" value="BLL6575 PROTEIN"/>
    <property type="match status" value="1"/>
</dbReference>
<dbReference type="InterPro" id="IPR021005">
    <property type="entry name" value="Znf_CGNR"/>
</dbReference>
<dbReference type="Proteomes" id="UP000295217">
    <property type="component" value="Unassembled WGS sequence"/>
</dbReference>
<evidence type="ECO:0000313" key="3">
    <source>
        <dbReference type="Proteomes" id="UP000295217"/>
    </source>
</evidence>
<dbReference type="Pfam" id="PF11706">
    <property type="entry name" value="zf-CGNR"/>
    <property type="match status" value="1"/>
</dbReference>
<protein>
    <recommendedName>
        <fullName evidence="1">Zinc finger CGNR domain-containing protein</fullName>
    </recommendedName>
</protein>
<dbReference type="Pfam" id="PF07336">
    <property type="entry name" value="ABATE"/>
    <property type="match status" value="1"/>
</dbReference>
<comment type="caution">
    <text evidence="2">The sequence shown here is derived from an EMBL/GenBank/DDBJ whole genome shotgun (WGS) entry which is preliminary data.</text>
</comment>
<dbReference type="PANTHER" id="PTHR35525">
    <property type="entry name" value="BLL6575 PROTEIN"/>
    <property type="match status" value="1"/>
</dbReference>
<dbReference type="AlphaFoldDB" id="A0A4V2YS49"/>
<name>A0A4V2YS49_9ACTN</name>
<organism evidence="2 3">
    <name type="scientific">Jiangella aurantiaca</name>
    <dbReference type="NCBI Taxonomy" id="2530373"/>
    <lineage>
        <taxon>Bacteria</taxon>
        <taxon>Bacillati</taxon>
        <taxon>Actinomycetota</taxon>
        <taxon>Actinomycetes</taxon>
        <taxon>Jiangellales</taxon>
        <taxon>Jiangellaceae</taxon>
        <taxon>Jiangella</taxon>
    </lineage>
</organism>